<dbReference type="OrthoDB" id="9796171at2"/>
<dbReference type="Proteomes" id="UP000199308">
    <property type="component" value="Unassembled WGS sequence"/>
</dbReference>
<dbReference type="InterPro" id="IPR000182">
    <property type="entry name" value="GNAT_dom"/>
</dbReference>
<dbReference type="SUPFAM" id="SSF55729">
    <property type="entry name" value="Acyl-CoA N-acyltransferases (Nat)"/>
    <property type="match status" value="1"/>
</dbReference>
<gene>
    <name evidence="2" type="ORF">SAMN05660429_01442</name>
</gene>
<dbReference type="STRING" id="349064.SAMN05660429_01442"/>
<evidence type="ECO:0000313" key="3">
    <source>
        <dbReference type="Proteomes" id="UP000199308"/>
    </source>
</evidence>
<dbReference type="EMBL" id="FOHK01000006">
    <property type="protein sequence ID" value="SET29397.1"/>
    <property type="molecule type" value="Genomic_DNA"/>
</dbReference>
<evidence type="ECO:0000259" key="1">
    <source>
        <dbReference type="PROSITE" id="PS51186"/>
    </source>
</evidence>
<keyword evidence="2" id="KW-0012">Acyltransferase</keyword>
<dbReference type="Pfam" id="PF13673">
    <property type="entry name" value="Acetyltransf_10"/>
    <property type="match status" value="1"/>
</dbReference>
<keyword evidence="3" id="KW-1185">Reference proteome</keyword>
<dbReference type="PROSITE" id="PS51186">
    <property type="entry name" value="GNAT"/>
    <property type="match status" value="1"/>
</dbReference>
<reference evidence="2 3" key="1">
    <citation type="submission" date="2016-10" db="EMBL/GenBank/DDBJ databases">
        <authorList>
            <person name="de Groot N.N."/>
        </authorList>
    </citation>
    <scope>NUCLEOTIDE SEQUENCE [LARGE SCALE GENOMIC DNA]</scope>
    <source>
        <strain evidence="2 3">DSM 19706</strain>
    </source>
</reference>
<protein>
    <submittedName>
        <fullName evidence="2">Predicted N-acyltransferase, GNAT family</fullName>
    </submittedName>
</protein>
<evidence type="ECO:0000313" key="2">
    <source>
        <dbReference type="EMBL" id="SET29397.1"/>
    </source>
</evidence>
<dbReference type="GO" id="GO:0016747">
    <property type="term" value="F:acyltransferase activity, transferring groups other than amino-acyl groups"/>
    <property type="evidence" value="ECO:0007669"/>
    <property type="project" value="InterPro"/>
</dbReference>
<dbReference type="Gene3D" id="3.40.630.30">
    <property type="match status" value="1"/>
</dbReference>
<proteinExistence type="predicted"/>
<organism evidence="2 3">
    <name type="scientific">Thalassotalea agarivorans</name>
    <name type="common">Thalassomonas agarivorans</name>
    <dbReference type="NCBI Taxonomy" id="349064"/>
    <lineage>
        <taxon>Bacteria</taxon>
        <taxon>Pseudomonadati</taxon>
        <taxon>Pseudomonadota</taxon>
        <taxon>Gammaproteobacteria</taxon>
        <taxon>Alteromonadales</taxon>
        <taxon>Colwelliaceae</taxon>
        <taxon>Thalassotalea</taxon>
    </lineage>
</organism>
<name>A0A1I0DBR8_THASX</name>
<dbReference type="RefSeq" id="WP_093328843.1">
    <property type="nucleotide sequence ID" value="NZ_AP027363.1"/>
</dbReference>
<sequence>MSFTVCRVHWEHAAPLLKEVRERVFVVEQRIPKHVEFDVQDRNAAHLLVCEDRSQLPVATGRILPDGEIGRIAVVPEYRRAKLDFLVLKELLKIAKRMELQSVSINSPLDKVQHFNQKGFKPVGHVYMEAGLPKQKMACNVSRPRIAKYYLNH</sequence>
<feature type="domain" description="N-acetyltransferase" evidence="1">
    <location>
        <begin position="4"/>
        <end position="142"/>
    </location>
</feature>
<dbReference type="InterPro" id="IPR016181">
    <property type="entry name" value="Acyl_CoA_acyltransferase"/>
</dbReference>
<keyword evidence="2" id="KW-0808">Transferase</keyword>
<dbReference type="AlphaFoldDB" id="A0A1I0DBR8"/>
<accession>A0A1I0DBR8</accession>